<dbReference type="RefSeq" id="WP_048448462.1">
    <property type="nucleotide sequence ID" value="NZ_LABY01000352.1"/>
</dbReference>
<dbReference type="GO" id="GO:0016787">
    <property type="term" value="F:hydrolase activity"/>
    <property type="evidence" value="ECO:0007669"/>
    <property type="project" value="UniProtKB-KW"/>
</dbReference>
<evidence type="ECO:0000256" key="1">
    <source>
        <dbReference type="ARBA" id="ARBA00001946"/>
    </source>
</evidence>
<dbReference type="InterPro" id="IPR006879">
    <property type="entry name" value="YdjC-like"/>
</dbReference>
<dbReference type="GO" id="GO:0005975">
    <property type="term" value="P:carbohydrate metabolic process"/>
    <property type="evidence" value="ECO:0007669"/>
    <property type="project" value="InterPro"/>
</dbReference>
<evidence type="ECO:0000256" key="3">
    <source>
        <dbReference type="ARBA" id="ARBA00022801"/>
    </source>
</evidence>
<evidence type="ECO:0000313" key="6">
    <source>
        <dbReference type="EMBL" id="KMO27645.1"/>
    </source>
</evidence>
<keyword evidence="5" id="KW-0119">Carbohydrate metabolism</keyword>
<dbReference type="PANTHER" id="PTHR31609">
    <property type="entry name" value="YDJC DEACETYLASE FAMILY MEMBER"/>
    <property type="match status" value="1"/>
</dbReference>
<gene>
    <name evidence="6" type="ORF">VQ02_32850</name>
</gene>
<dbReference type="Gene3D" id="3.20.20.370">
    <property type="entry name" value="Glycoside hydrolase/deacetylase"/>
    <property type="match status" value="1"/>
</dbReference>
<dbReference type="Pfam" id="PF04794">
    <property type="entry name" value="YdjC"/>
    <property type="match status" value="1"/>
</dbReference>
<dbReference type="InterPro" id="IPR011330">
    <property type="entry name" value="Glyco_hydro/deAcase_b/a-brl"/>
</dbReference>
<proteinExistence type="predicted"/>
<reference evidence="6 7" key="1">
    <citation type="submission" date="2015-03" db="EMBL/GenBank/DDBJ databases">
        <title>Genome sequencing of Methylobacterium variabile DSM 16961.</title>
        <authorList>
            <person name="Chaudhry V."/>
            <person name="Patil P.B."/>
        </authorList>
    </citation>
    <scope>NUCLEOTIDE SEQUENCE [LARGE SCALE GENOMIC DNA]</scope>
    <source>
        <strain evidence="6 7">DSM 16961</strain>
    </source>
</reference>
<dbReference type="AlphaFoldDB" id="A0A0J6RXT5"/>
<dbReference type="GO" id="GO:0019213">
    <property type="term" value="F:deacetylase activity"/>
    <property type="evidence" value="ECO:0007669"/>
    <property type="project" value="TreeGrafter"/>
</dbReference>
<keyword evidence="4" id="KW-0460">Magnesium</keyword>
<evidence type="ECO:0000313" key="7">
    <source>
        <dbReference type="Proteomes" id="UP000035955"/>
    </source>
</evidence>
<dbReference type="CDD" id="cd10807">
    <property type="entry name" value="YdjC_like_3"/>
    <property type="match status" value="1"/>
</dbReference>
<keyword evidence="3" id="KW-0378">Hydrolase</keyword>
<comment type="caution">
    <text evidence="6">The sequence shown here is derived from an EMBL/GenBank/DDBJ whole genome shotgun (WGS) entry which is preliminary data.</text>
</comment>
<evidence type="ECO:0000256" key="4">
    <source>
        <dbReference type="ARBA" id="ARBA00022842"/>
    </source>
</evidence>
<keyword evidence="7" id="KW-1185">Reference proteome</keyword>
<accession>A0A0J6RXT5</accession>
<dbReference type="OrthoDB" id="9774177at2"/>
<evidence type="ECO:0008006" key="8">
    <source>
        <dbReference type="Google" id="ProtNLM"/>
    </source>
</evidence>
<comment type="cofactor">
    <cofactor evidence="1">
        <name>Mg(2+)</name>
        <dbReference type="ChEBI" id="CHEBI:18420"/>
    </cofactor>
</comment>
<dbReference type="GO" id="GO:0046872">
    <property type="term" value="F:metal ion binding"/>
    <property type="evidence" value="ECO:0007669"/>
    <property type="project" value="UniProtKB-KW"/>
</dbReference>
<keyword evidence="2" id="KW-0479">Metal-binding</keyword>
<organism evidence="6 7">
    <name type="scientific">Methylobacterium variabile</name>
    <dbReference type="NCBI Taxonomy" id="298794"/>
    <lineage>
        <taxon>Bacteria</taxon>
        <taxon>Pseudomonadati</taxon>
        <taxon>Pseudomonadota</taxon>
        <taxon>Alphaproteobacteria</taxon>
        <taxon>Hyphomicrobiales</taxon>
        <taxon>Methylobacteriaceae</taxon>
        <taxon>Methylobacterium</taxon>
    </lineage>
</organism>
<dbReference type="SUPFAM" id="SSF88713">
    <property type="entry name" value="Glycoside hydrolase/deacetylase"/>
    <property type="match status" value="1"/>
</dbReference>
<dbReference type="Proteomes" id="UP000035955">
    <property type="component" value="Unassembled WGS sequence"/>
</dbReference>
<sequence length="307" mass="31997">MLPERRPVVLCADDYGLSPGVSRGILDLARAGRISATGSMTNIPAFRAAAAPLRELRGTVGLGLHLTLTAGAPLGSLPRLAPDGRLPPLGRLIGLSLAGRLDPGAVAPEIERQLDAFVAATGHPPDFVDGHQHVHVLPGVRTALLAVLAARGWQGRLWLRDPGDRPASILGRPDARKAAVVAGLGLGLRAAARRAGFPTNLGFSGFSDFAAGEGLAAGDRFADRFERSFRSLGPAPVVMCHPGEIDDGLRALDPVVASRPLELAYLASERFAAFLEREGLRLVPAPARAAAPSLRAVPATEPAGPDR</sequence>
<dbReference type="PATRIC" id="fig|298794.3.peg.5193"/>
<name>A0A0J6RXT5_9HYPH</name>
<dbReference type="EMBL" id="LABY01000352">
    <property type="protein sequence ID" value="KMO27645.1"/>
    <property type="molecule type" value="Genomic_DNA"/>
</dbReference>
<evidence type="ECO:0000256" key="5">
    <source>
        <dbReference type="ARBA" id="ARBA00023277"/>
    </source>
</evidence>
<protein>
    <recommendedName>
        <fullName evidence="8">ChbG/HpnK family deacetylase</fullName>
    </recommendedName>
</protein>
<dbReference type="PANTHER" id="PTHR31609:SF1">
    <property type="entry name" value="CARBOHYDRATE DEACETYLASE"/>
    <property type="match status" value="1"/>
</dbReference>
<evidence type="ECO:0000256" key="2">
    <source>
        <dbReference type="ARBA" id="ARBA00022723"/>
    </source>
</evidence>